<evidence type="ECO:0000256" key="1">
    <source>
        <dbReference type="SAM" id="MobiDB-lite"/>
    </source>
</evidence>
<reference evidence="2" key="1">
    <citation type="submission" date="2024-06" db="EMBL/GenBank/DDBJ databases">
        <authorList>
            <person name="Li S."/>
        </authorList>
    </citation>
    <scope>NUCLEOTIDE SEQUENCE</scope>
    <source>
        <strain evidence="2">SR10</strain>
    </source>
</reference>
<sequence length="102" mass="11373">MRSTRRAAQAARRRLGRDCEPRGGTRRRSRVRALDAATSSLEWIHWPGEFTVLASVPPAQIRRQRIAGGATVETDGRRYRLPPVHAAAEGRPAFAEFAPAER</sequence>
<feature type="compositionally biased region" description="Low complexity" evidence="1">
    <location>
        <begin position="1"/>
        <end position="10"/>
    </location>
</feature>
<dbReference type="AlphaFoldDB" id="A0AAU8MTY0"/>
<proteinExistence type="predicted"/>
<evidence type="ECO:0000313" key="2">
    <source>
        <dbReference type="EMBL" id="XCO74293.1"/>
    </source>
</evidence>
<accession>A0AAU8MTY0</accession>
<organism evidence="2">
    <name type="scientific">Lysobacter firmicutimachus</name>
    <dbReference type="NCBI Taxonomy" id="1792846"/>
    <lineage>
        <taxon>Bacteria</taxon>
        <taxon>Pseudomonadati</taxon>
        <taxon>Pseudomonadota</taxon>
        <taxon>Gammaproteobacteria</taxon>
        <taxon>Lysobacterales</taxon>
        <taxon>Lysobacteraceae</taxon>
        <taxon>Lysobacter</taxon>
    </lineage>
</organism>
<dbReference type="RefSeq" id="WP_363797156.1">
    <property type="nucleotide sequence ID" value="NZ_CP159925.1"/>
</dbReference>
<gene>
    <name evidence="2" type="ORF">ABU614_18210</name>
</gene>
<protein>
    <submittedName>
        <fullName evidence="2">Uncharacterized protein</fullName>
    </submittedName>
</protein>
<dbReference type="EMBL" id="CP159925">
    <property type="protein sequence ID" value="XCO74293.1"/>
    <property type="molecule type" value="Genomic_DNA"/>
</dbReference>
<name>A0AAU8MTY0_9GAMM</name>
<feature type="region of interest" description="Disordered" evidence="1">
    <location>
        <begin position="1"/>
        <end position="31"/>
    </location>
</feature>